<proteinExistence type="inferred from homology"/>
<dbReference type="EMBL" id="KL662122">
    <property type="protein sequence ID" value="KFM25632.1"/>
    <property type="molecule type" value="Genomic_DNA"/>
</dbReference>
<evidence type="ECO:0000313" key="9">
    <source>
        <dbReference type="EMBL" id="RMZ52535.1"/>
    </source>
</evidence>
<evidence type="ECO:0000256" key="5">
    <source>
        <dbReference type="ARBA" id="ARBA00022840"/>
    </source>
</evidence>
<comment type="subcellular location">
    <subcellularLocation>
        <location evidence="1">Cytoplasm</location>
    </subcellularLocation>
</comment>
<reference evidence="11" key="2">
    <citation type="journal article" date="2018" name="Algal Res.">
        <title>Characterization of plant carbon substrate utilization by Auxenochlorella protothecoides.</title>
        <authorList>
            <person name="Vogler B.W."/>
            <person name="Starkenburg S.R."/>
            <person name="Sudasinghe N."/>
            <person name="Schambach J.Y."/>
            <person name="Rollin J.A."/>
            <person name="Pattathil S."/>
            <person name="Barry A.N."/>
        </authorList>
    </citation>
    <scope>NUCLEOTIDE SEQUENCE [LARGE SCALE GENOMIC DNA]</scope>
    <source>
        <strain evidence="11">UTEX 25</strain>
    </source>
</reference>
<dbReference type="Proteomes" id="UP000028924">
    <property type="component" value="Unassembled WGS sequence"/>
</dbReference>
<organism evidence="8 10">
    <name type="scientific">Auxenochlorella protothecoides</name>
    <name type="common">Green microalga</name>
    <name type="synonym">Chlorella protothecoides</name>
    <dbReference type="NCBI Taxonomy" id="3075"/>
    <lineage>
        <taxon>Eukaryota</taxon>
        <taxon>Viridiplantae</taxon>
        <taxon>Chlorophyta</taxon>
        <taxon>core chlorophytes</taxon>
        <taxon>Trebouxiophyceae</taxon>
        <taxon>Chlorellales</taxon>
        <taxon>Chlorellaceae</taxon>
        <taxon>Auxenochlorella</taxon>
    </lineage>
</organism>
<dbReference type="PRINTS" id="PR00304">
    <property type="entry name" value="TCOMPLEXTCP1"/>
</dbReference>
<dbReference type="InterPro" id="IPR027413">
    <property type="entry name" value="GROEL-like_equatorial_sf"/>
</dbReference>
<evidence type="ECO:0000256" key="1">
    <source>
        <dbReference type="ARBA" id="ARBA00004496"/>
    </source>
</evidence>
<evidence type="ECO:0000313" key="10">
    <source>
        <dbReference type="Proteomes" id="UP000028924"/>
    </source>
</evidence>
<keyword evidence="10" id="KW-1185">Reference proteome</keyword>
<reference evidence="9" key="4">
    <citation type="submission" date="2018-11" db="EMBL/GenBank/DDBJ databases">
        <title>Characterization of plant carbon substrate utilization by Auxenochlorella protothecoides.</title>
        <authorList>
            <person name="Vogler B.W."/>
            <person name="Starkenburg S.R."/>
            <person name="Sudasinghe N."/>
            <person name="Schambach J.Y."/>
            <person name="Rollin J.A."/>
            <person name="Pattathil S."/>
            <person name="Barry A.N."/>
        </authorList>
    </citation>
    <scope>NUCLEOTIDE SEQUENCE [LARGE SCALE GENOMIC DNA]</scope>
    <source>
        <strain evidence="9">UTEX 25</strain>
    </source>
</reference>
<keyword evidence="5 7" id="KW-0067">ATP-binding</keyword>
<dbReference type="RefSeq" id="XP_011398528.1">
    <property type="nucleotide sequence ID" value="XM_011400226.1"/>
</dbReference>
<evidence type="ECO:0000256" key="6">
    <source>
        <dbReference type="ARBA" id="ARBA00023186"/>
    </source>
</evidence>
<dbReference type="STRING" id="3075.A0A087SIS8"/>
<protein>
    <submittedName>
        <fullName evidence="8">T-complex protein 1 subunit zeta</fullName>
    </submittedName>
</protein>
<accession>A0A087SIS8</accession>
<name>A0A087SIS8_AUXPR</name>
<comment type="similarity">
    <text evidence="2 7">Belongs to the TCP-1 chaperonin family.</text>
</comment>
<dbReference type="GO" id="GO:0140662">
    <property type="term" value="F:ATP-dependent protein folding chaperone"/>
    <property type="evidence" value="ECO:0007669"/>
    <property type="project" value="InterPro"/>
</dbReference>
<dbReference type="OrthoDB" id="10052040at2759"/>
<dbReference type="InterPro" id="IPR017998">
    <property type="entry name" value="Chaperone_TCP-1"/>
</dbReference>
<dbReference type="SUPFAM" id="SSF52029">
    <property type="entry name" value="GroEL apical domain-like"/>
    <property type="match status" value="1"/>
</dbReference>
<dbReference type="GO" id="GO:0051082">
    <property type="term" value="F:unfolded protein binding"/>
    <property type="evidence" value="ECO:0007669"/>
    <property type="project" value="InterPro"/>
</dbReference>
<evidence type="ECO:0000256" key="2">
    <source>
        <dbReference type="ARBA" id="ARBA00008020"/>
    </source>
</evidence>
<dbReference type="InterPro" id="IPR027409">
    <property type="entry name" value="GroEL-like_apical_dom_sf"/>
</dbReference>
<dbReference type="PROSITE" id="PS00751">
    <property type="entry name" value="TCP1_2"/>
    <property type="match status" value="1"/>
</dbReference>
<dbReference type="NCBIfam" id="TIGR02347">
    <property type="entry name" value="chap_CCT_zeta"/>
    <property type="match status" value="1"/>
</dbReference>
<dbReference type="Gene3D" id="3.30.260.10">
    <property type="entry name" value="TCP-1-like chaperonin intermediate domain"/>
    <property type="match status" value="1"/>
</dbReference>
<dbReference type="Gene3D" id="3.50.7.10">
    <property type="entry name" value="GroEL"/>
    <property type="match status" value="1"/>
</dbReference>
<dbReference type="GO" id="GO:0005737">
    <property type="term" value="C:cytoplasm"/>
    <property type="evidence" value="ECO:0007669"/>
    <property type="project" value="UniProtKB-SubCell"/>
</dbReference>
<dbReference type="GO" id="GO:0016887">
    <property type="term" value="F:ATP hydrolysis activity"/>
    <property type="evidence" value="ECO:0007669"/>
    <property type="project" value="InterPro"/>
</dbReference>
<dbReference type="SUPFAM" id="SSF48592">
    <property type="entry name" value="GroEL equatorial domain-like"/>
    <property type="match status" value="1"/>
</dbReference>
<dbReference type="Gene3D" id="1.10.560.10">
    <property type="entry name" value="GroEL-like equatorial domain"/>
    <property type="match status" value="1"/>
</dbReference>
<dbReference type="FunFam" id="3.50.7.10:FF:000004">
    <property type="entry name" value="T-complex protein 1 subunit zeta"/>
    <property type="match status" value="1"/>
</dbReference>
<dbReference type="PROSITE" id="PS00750">
    <property type="entry name" value="TCP1_1"/>
    <property type="match status" value="1"/>
</dbReference>
<dbReference type="GeneID" id="23613865"/>
<dbReference type="AlphaFoldDB" id="A0A087SIS8"/>
<keyword evidence="6 7" id="KW-0143">Chaperone</keyword>
<dbReference type="PANTHER" id="PTHR11353">
    <property type="entry name" value="CHAPERONIN"/>
    <property type="match status" value="1"/>
</dbReference>
<dbReference type="CDD" id="cd03342">
    <property type="entry name" value="TCP1_zeta"/>
    <property type="match status" value="1"/>
</dbReference>
<keyword evidence="3" id="KW-0963">Cytoplasm</keyword>
<evidence type="ECO:0000313" key="8">
    <source>
        <dbReference type="EMBL" id="KFM25632.1"/>
    </source>
</evidence>
<dbReference type="GO" id="GO:0005524">
    <property type="term" value="F:ATP binding"/>
    <property type="evidence" value="ECO:0007669"/>
    <property type="project" value="UniProtKB-KW"/>
</dbReference>
<dbReference type="Proteomes" id="UP000279271">
    <property type="component" value="Unassembled WGS sequence"/>
</dbReference>
<dbReference type="EMBL" id="QOKY01000204">
    <property type="protein sequence ID" value="RMZ52535.1"/>
    <property type="molecule type" value="Genomic_DNA"/>
</dbReference>
<evidence type="ECO:0000313" key="11">
    <source>
        <dbReference type="Proteomes" id="UP000279271"/>
    </source>
</evidence>
<gene>
    <name evidence="9" type="ORF">APUTEX25_003678</name>
    <name evidence="8" type="ORF">F751_2474</name>
</gene>
<dbReference type="Pfam" id="PF00118">
    <property type="entry name" value="Cpn60_TCP1"/>
    <property type="match status" value="1"/>
</dbReference>
<keyword evidence="4 7" id="KW-0547">Nucleotide-binding</keyword>
<dbReference type="InterPro" id="IPR002194">
    <property type="entry name" value="Chaperonin_TCP-1_CS"/>
</dbReference>
<dbReference type="KEGG" id="apro:F751_2474"/>
<evidence type="ECO:0000256" key="7">
    <source>
        <dbReference type="RuleBase" id="RU004187"/>
    </source>
</evidence>
<dbReference type="eggNOG" id="KOG0359">
    <property type="taxonomic scope" value="Eukaryota"/>
</dbReference>
<reference evidence="8 10" key="1">
    <citation type="journal article" date="2014" name="BMC Genomics">
        <title>Oil accumulation mechanisms of the oleaginous microalga Chlorella protothecoides revealed through its genome, transcriptomes, and proteomes.</title>
        <authorList>
            <person name="Gao C."/>
            <person name="Wang Y."/>
            <person name="Shen Y."/>
            <person name="Yan D."/>
            <person name="He X."/>
            <person name="Dai J."/>
            <person name="Wu Q."/>
        </authorList>
    </citation>
    <scope>NUCLEOTIDE SEQUENCE [LARGE SCALE GENOMIC DNA]</scope>
    <source>
        <strain evidence="8 10">0710</strain>
    </source>
</reference>
<evidence type="ECO:0000256" key="4">
    <source>
        <dbReference type="ARBA" id="ARBA00022741"/>
    </source>
</evidence>
<evidence type="ECO:0000256" key="3">
    <source>
        <dbReference type="ARBA" id="ARBA00022490"/>
    </source>
</evidence>
<dbReference type="PROSITE" id="PS00995">
    <property type="entry name" value="TCP1_3"/>
    <property type="match status" value="1"/>
</dbReference>
<reference evidence="9" key="3">
    <citation type="submission" date="2018-10" db="EMBL/GenBank/DDBJ databases">
        <authorList>
            <person name="Hovde B."/>
            <person name="Zhang X."/>
        </authorList>
    </citation>
    <scope>NUCLEOTIDE SEQUENCE [LARGE SCALE GENOMIC DNA]</scope>
    <source>
        <strain evidence="9">UTEX 25</strain>
    </source>
</reference>
<dbReference type="InterPro" id="IPR027410">
    <property type="entry name" value="TCP-1-like_intermed_sf"/>
</dbReference>
<dbReference type="InterPro" id="IPR012722">
    <property type="entry name" value="Chap_CCT_zeta"/>
</dbReference>
<dbReference type="SUPFAM" id="SSF54849">
    <property type="entry name" value="GroEL-intermediate domain like"/>
    <property type="match status" value="1"/>
</dbReference>
<dbReference type="InterPro" id="IPR002423">
    <property type="entry name" value="Cpn60/GroEL/TCP-1"/>
</dbReference>
<dbReference type="FunFam" id="1.10.560.10:FF:000058">
    <property type="entry name" value="T-complex protein 1 subunit zeta"/>
    <property type="match status" value="1"/>
</dbReference>
<sequence length="550" mass="59479">MSSLKTLNPKAEVMGRQAALFMNINAAKGLYDVMKTNLGPKGTIKMLVGGAGDIKLTKDGNVLLREMQIQNPTAVMIARAAVAQDDVTGDGTTSMIIFIGELMKQAERYIGEGLHPRVIVEGYELAKRAALTFLDGFKEAVDVSDREALRCVARSALRTKLREDLADQLTDIVTDAVCIVRPADGAPIDLHMVEIMHMRHRLDTDTRLVRGLVLDHGSRHPDMPRSVERAFILNANISLEYEKSEVNAGFFYSSAEQREKLVAAERAVTDAKVQRIIDLKNKASVCPAGEGRGFVVINQKGIDPLSLDLLAKEGILALRRSKRRNAERLQLSCGGFVVNSVEELEPECLGQAGNVYEHVLGEEKYTFVEDVAKPTSCTILIKARRRGAASEGPGPVGPNDHTIAQIKDAVRDGLRAVKNTIDDAAVVPGAGAYEIAAANHLRSVTVKTAEGRVKLGVLAFAEALLGVPKILAENSGFDPQDAIIELTSEAEAGGVVGINIATGEACDPRTSGIFDNHIVKRQIMQSAPIIASQLLLVDEVLRAGMNMRQR</sequence>